<organism evidence="1 2">
    <name type="scientific">Desulfuribacillus stibiiarsenatis</name>
    <dbReference type="NCBI Taxonomy" id="1390249"/>
    <lineage>
        <taxon>Bacteria</taxon>
        <taxon>Bacillati</taxon>
        <taxon>Bacillota</taxon>
        <taxon>Desulfuribacillia</taxon>
        <taxon>Desulfuribacillales</taxon>
        <taxon>Desulfuribacillaceae</taxon>
        <taxon>Desulfuribacillus</taxon>
    </lineage>
</organism>
<dbReference type="AlphaFoldDB" id="A0A1E5L5U4"/>
<gene>
    <name evidence="1" type="ORF">BHU72_05285</name>
</gene>
<comment type="caution">
    <text evidence="1">The sequence shown here is derived from an EMBL/GenBank/DDBJ whole genome shotgun (WGS) entry which is preliminary data.</text>
</comment>
<dbReference type="STRING" id="1390249.BHU72_05285"/>
<protein>
    <recommendedName>
        <fullName evidence="3">Methyltransferase type 11 domain-containing protein</fullName>
    </recommendedName>
</protein>
<dbReference type="EMBL" id="MJAT01000022">
    <property type="protein sequence ID" value="OEH85500.1"/>
    <property type="molecule type" value="Genomic_DNA"/>
</dbReference>
<sequence>MTIKKKIAKWSIQTAIKEQNLQGYYDKIKEIVPDLSNQYTRENVDYDSFIELKIRAQHSFQCKMMFDAIKLITRTTKQNSGTVVDIGDSSGNHMIYLRNLLKDEYKIQTLSVNLDPIAVEKIKNKGLPALLVRAEELTLDNTDIIMYTSFEMLEHLHNPALFLRRLAVKGEGEYILITVPYVKHSRIGLHSLRNKNRDNSTYAETEHIFELSPNDWNLLFLHSGWEVVFKEIYLQYPKKLLIKNIMSNIWKQKDFEGFYGVLLKKNLSESNKYMDWEEL</sequence>
<dbReference type="InterPro" id="IPR029063">
    <property type="entry name" value="SAM-dependent_MTases_sf"/>
</dbReference>
<dbReference type="Proteomes" id="UP000095255">
    <property type="component" value="Unassembled WGS sequence"/>
</dbReference>
<dbReference type="Gene3D" id="3.40.50.150">
    <property type="entry name" value="Vaccinia Virus protein VP39"/>
    <property type="match status" value="1"/>
</dbReference>
<reference evidence="1 2" key="1">
    <citation type="submission" date="2016-09" db="EMBL/GenBank/DDBJ databases">
        <title>Desulfuribacillus arsenicus sp. nov., an obligately anaerobic, dissimilatory arsenic- and antimonate-reducing bacterium isolated from anoxic sediments.</title>
        <authorList>
            <person name="Abin C.A."/>
            <person name="Hollibaugh J.T."/>
        </authorList>
    </citation>
    <scope>NUCLEOTIDE SEQUENCE [LARGE SCALE GENOMIC DNA]</scope>
    <source>
        <strain evidence="1 2">MLFW-2</strain>
    </source>
</reference>
<proteinExistence type="predicted"/>
<evidence type="ECO:0008006" key="3">
    <source>
        <dbReference type="Google" id="ProtNLM"/>
    </source>
</evidence>
<evidence type="ECO:0000313" key="1">
    <source>
        <dbReference type="EMBL" id="OEH85500.1"/>
    </source>
</evidence>
<accession>A0A1E5L5U4</accession>
<keyword evidence="2" id="KW-1185">Reference proteome</keyword>
<dbReference type="OrthoDB" id="183314at2"/>
<dbReference type="SUPFAM" id="SSF53335">
    <property type="entry name" value="S-adenosyl-L-methionine-dependent methyltransferases"/>
    <property type="match status" value="1"/>
</dbReference>
<evidence type="ECO:0000313" key="2">
    <source>
        <dbReference type="Proteomes" id="UP000095255"/>
    </source>
</evidence>
<dbReference type="RefSeq" id="WP_069702327.1">
    <property type="nucleotide sequence ID" value="NZ_MJAT01000022.1"/>
</dbReference>
<name>A0A1E5L5U4_9FIRM</name>